<reference evidence="2 3" key="1">
    <citation type="submission" date="2017-09" db="EMBL/GenBank/DDBJ databases">
        <title>Depth-based differentiation of microbial function through sediment-hosted aquifers and enrichment of novel symbionts in the deep terrestrial subsurface.</title>
        <authorList>
            <person name="Probst A.J."/>
            <person name="Ladd B."/>
            <person name="Jarett J.K."/>
            <person name="Geller-Mcgrath D.E."/>
            <person name="Sieber C.M."/>
            <person name="Emerson J.B."/>
            <person name="Anantharaman K."/>
            <person name="Thomas B.C."/>
            <person name="Malmstrom R."/>
            <person name="Stieglmeier M."/>
            <person name="Klingl A."/>
            <person name="Woyke T."/>
            <person name="Ryan C.M."/>
            <person name="Banfield J.F."/>
        </authorList>
    </citation>
    <scope>NUCLEOTIDE SEQUENCE [LARGE SCALE GENOMIC DNA]</scope>
    <source>
        <strain evidence="2">CG18_big_fil_WC_8_21_14_2_50_39_7</strain>
    </source>
</reference>
<dbReference type="InterPro" id="IPR012337">
    <property type="entry name" value="RNaseH-like_sf"/>
</dbReference>
<proteinExistence type="predicted"/>
<dbReference type="PROSITE" id="PS50879">
    <property type="entry name" value="RNASE_H_1"/>
    <property type="match status" value="1"/>
</dbReference>
<dbReference type="InterPro" id="IPR002156">
    <property type="entry name" value="RNaseH_domain"/>
</dbReference>
<evidence type="ECO:0000259" key="1">
    <source>
        <dbReference type="PROSITE" id="PS50879"/>
    </source>
</evidence>
<dbReference type="Pfam" id="PF13456">
    <property type="entry name" value="RVT_3"/>
    <property type="match status" value="1"/>
</dbReference>
<dbReference type="AlphaFoldDB" id="A0A2H0ED65"/>
<dbReference type="InterPro" id="IPR036397">
    <property type="entry name" value="RNaseH_sf"/>
</dbReference>
<dbReference type="CDD" id="cd09279">
    <property type="entry name" value="RNase_HI_like"/>
    <property type="match status" value="1"/>
</dbReference>
<comment type="caution">
    <text evidence="2">The sequence shown here is derived from an EMBL/GenBank/DDBJ whole genome shotgun (WGS) entry which is preliminary data.</text>
</comment>
<dbReference type="EMBL" id="PCTX01000002">
    <property type="protein sequence ID" value="PIP92394.1"/>
    <property type="molecule type" value="Genomic_DNA"/>
</dbReference>
<gene>
    <name evidence="2" type="ORF">COW77_00025</name>
</gene>
<name>A0A2H0ED65_9BACT</name>
<dbReference type="PANTHER" id="PTHR46387">
    <property type="entry name" value="POLYNUCLEOTIDYL TRANSFERASE, RIBONUCLEASE H-LIKE SUPERFAMILY PROTEIN"/>
    <property type="match status" value="1"/>
</dbReference>
<protein>
    <recommendedName>
        <fullName evidence="1">RNase H type-1 domain-containing protein</fullName>
    </recommendedName>
</protein>
<dbReference type="Proteomes" id="UP000229241">
    <property type="component" value="Unassembled WGS sequence"/>
</dbReference>
<dbReference type="GO" id="GO:0003676">
    <property type="term" value="F:nucleic acid binding"/>
    <property type="evidence" value="ECO:0007669"/>
    <property type="project" value="InterPro"/>
</dbReference>
<organism evidence="2 3">
    <name type="scientific">Candidatus Wolfebacteria bacterium CG18_big_fil_WC_8_21_14_2_50_39_7</name>
    <dbReference type="NCBI Taxonomy" id="1975071"/>
    <lineage>
        <taxon>Bacteria</taxon>
        <taxon>Candidatus Wolfeibacteriota</taxon>
    </lineage>
</organism>
<dbReference type="Gene3D" id="3.30.420.10">
    <property type="entry name" value="Ribonuclease H-like superfamily/Ribonuclease H"/>
    <property type="match status" value="1"/>
</dbReference>
<dbReference type="GO" id="GO:0004523">
    <property type="term" value="F:RNA-DNA hybrid ribonuclease activity"/>
    <property type="evidence" value="ECO:0007669"/>
    <property type="project" value="InterPro"/>
</dbReference>
<evidence type="ECO:0000313" key="2">
    <source>
        <dbReference type="EMBL" id="PIP92394.1"/>
    </source>
</evidence>
<accession>A0A2H0ED65</accession>
<evidence type="ECO:0000313" key="3">
    <source>
        <dbReference type="Proteomes" id="UP000229241"/>
    </source>
</evidence>
<sequence>MSMVNSQKSKVVIYADGGARNNPGPAAIGVVIGEKEYSKFLGQATNNEAEYQAVIFALKKVKQLIGKGKSKSTEIEIKSDSELLISQLNGQYKIKEKNLVPFFIEIWNLKQNFGEVKFSQISREENKRADLLVNRELNSQSKLF</sequence>
<dbReference type="PANTHER" id="PTHR46387:SF2">
    <property type="entry name" value="RIBONUCLEASE HI"/>
    <property type="match status" value="1"/>
</dbReference>
<dbReference type="SUPFAM" id="SSF53098">
    <property type="entry name" value="Ribonuclease H-like"/>
    <property type="match status" value="1"/>
</dbReference>
<feature type="domain" description="RNase H type-1" evidence="1">
    <location>
        <begin position="7"/>
        <end position="138"/>
    </location>
</feature>